<dbReference type="InterPro" id="IPR004869">
    <property type="entry name" value="MMPL_dom"/>
</dbReference>
<reference evidence="7 8" key="1">
    <citation type="submission" date="2020-03" db="EMBL/GenBank/DDBJ databases">
        <title>Whole genome shotgun sequence of Phytohabitans suffuscus NBRC 105367.</title>
        <authorList>
            <person name="Komaki H."/>
            <person name="Tamura T."/>
        </authorList>
    </citation>
    <scope>NUCLEOTIDE SEQUENCE [LARGE SCALE GENOMIC DNA]</scope>
    <source>
        <strain evidence="7 8">NBRC 105367</strain>
    </source>
</reference>
<dbReference type="GO" id="GO:0016020">
    <property type="term" value="C:membrane"/>
    <property type="evidence" value="ECO:0007669"/>
    <property type="project" value="UniProtKB-SubCell"/>
</dbReference>
<gene>
    <name evidence="7" type="ORF">Psuf_005890</name>
</gene>
<keyword evidence="2 5" id="KW-0812">Transmembrane</keyword>
<name>A0A6F8YB04_9ACTN</name>
<evidence type="ECO:0000313" key="8">
    <source>
        <dbReference type="Proteomes" id="UP000503011"/>
    </source>
</evidence>
<evidence type="ECO:0000256" key="1">
    <source>
        <dbReference type="ARBA" id="ARBA00004141"/>
    </source>
</evidence>
<evidence type="ECO:0000256" key="2">
    <source>
        <dbReference type="ARBA" id="ARBA00022692"/>
    </source>
</evidence>
<dbReference type="EMBL" id="AP022871">
    <property type="protein sequence ID" value="BCB83276.1"/>
    <property type="molecule type" value="Genomic_DNA"/>
</dbReference>
<dbReference type="KEGG" id="psuu:Psuf_005890"/>
<evidence type="ECO:0000259" key="6">
    <source>
        <dbReference type="Pfam" id="PF03176"/>
    </source>
</evidence>
<protein>
    <recommendedName>
        <fullName evidence="6">Membrane transport protein MMPL domain-containing protein</fullName>
    </recommendedName>
</protein>
<dbReference type="Proteomes" id="UP000503011">
    <property type="component" value="Chromosome"/>
</dbReference>
<evidence type="ECO:0000256" key="3">
    <source>
        <dbReference type="ARBA" id="ARBA00022989"/>
    </source>
</evidence>
<evidence type="ECO:0000313" key="7">
    <source>
        <dbReference type="EMBL" id="BCB83276.1"/>
    </source>
</evidence>
<accession>A0A6F8YB04</accession>
<dbReference type="Gene3D" id="1.20.1640.10">
    <property type="entry name" value="Multidrug efflux transporter AcrB transmembrane domain"/>
    <property type="match status" value="1"/>
</dbReference>
<keyword evidence="3 5" id="KW-1133">Transmembrane helix</keyword>
<dbReference type="RefSeq" id="WP_232074508.1">
    <property type="nucleotide sequence ID" value="NZ_AP022871.1"/>
</dbReference>
<feature type="domain" description="Membrane transport protein MMPL" evidence="6">
    <location>
        <begin position="1"/>
        <end position="47"/>
    </location>
</feature>
<dbReference type="Pfam" id="PF03176">
    <property type="entry name" value="MMPL"/>
    <property type="match status" value="1"/>
</dbReference>
<evidence type="ECO:0000256" key="5">
    <source>
        <dbReference type="SAM" id="Phobius"/>
    </source>
</evidence>
<organism evidence="7 8">
    <name type="scientific">Phytohabitans suffuscus</name>
    <dbReference type="NCBI Taxonomy" id="624315"/>
    <lineage>
        <taxon>Bacteria</taxon>
        <taxon>Bacillati</taxon>
        <taxon>Actinomycetota</taxon>
        <taxon>Actinomycetes</taxon>
        <taxon>Micromonosporales</taxon>
        <taxon>Micromonosporaceae</taxon>
    </lineage>
</organism>
<comment type="subcellular location">
    <subcellularLocation>
        <location evidence="1">Membrane</location>
        <topology evidence="1">Multi-pass membrane protein</topology>
    </subcellularLocation>
</comment>
<keyword evidence="8" id="KW-1185">Reference proteome</keyword>
<dbReference type="AlphaFoldDB" id="A0A6F8YB04"/>
<proteinExistence type="predicted"/>
<sequence length="57" mass="5768">MVGLTLAGVPMLTSMGLAAAGAVAMAVLLALTMLPAVMSLAGEKLRPKPLWSFRGQG</sequence>
<feature type="transmembrane region" description="Helical" evidence="5">
    <location>
        <begin position="12"/>
        <end position="38"/>
    </location>
</feature>
<dbReference type="SUPFAM" id="SSF82866">
    <property type="entry name" value="Multidrug efflux transporter AcrB transmembrane domain"/>
    <property type="match status" value="1"/>
</dbReference>
<reference evidence="7 8" key="2">
    <citation type="submission" date="2020-03" db="EMBL/GenBank/DDBJ databases">
        <authorList>
            <person name="Ichikawa N."/>
            <person name="Kimura A."/>
            <person name="Kitahashi Y."/>
            <person name="Uohara A."/>
        </authorList>
    </citation>
    <scope>NUCLEOTIDE SEQUENCE [LARGE SCALE GENOMIC DNA]</scope>
    <source>
        <strain evidence="7 8">NBRC 105367</strain>
    </source>
</reference>
<keyword evidence="4 5" id="KW-0472">Membrane</keyword>
<evidence type="ECO:0000256" key="4">
    <source>
        <dbReference type="ARBA" id="ARBA00023136"/>
    </source>
</evidence>